<feature type="region of interest" description="Disordered" evidence="1">
    <location>
        <begin position="75"/>
        <end position="111"/>
    </location>
</feature>
<dbReference type="AlphaFoldDB" id="A0A2T5LU38"/>
<feature type="compositionally biased region" description="Polar residues" evidence="1">
    <location>
        <begin position="75"/>
        <end position="85"/>
    </location>
</feature>
<dbReference type="EMBL" id="MSFN02000005">
    <property type="protein sequence ID" value="PTU19799.1"/>
    <property type="molecule type" value="Genomic_DNA"/>
</dbReference>
<comment type="caution">
    <text evidence="2">The sequence shown here is derived from an EMBL/GenBank/DDBJ whole genome shotgun (WGS) entry which is preliminary data.</text>
</comment>
<dbReference type="VEuPathDB" id="FungiDB:P175DRAFT_0532743"/>
<dbReference type="RefSeq" id="XP_040751191.1">
    <property type="nucleotide sequence ID" value="XM_040899994.1"/>
</dbReference>
<evidence type="ECO:0000313" key="3">
    <source>
        <dbReference type="Proteomes" id="UP000244073"/>
    </source>
</evidence>
<name>A0A2T5LU38_9EURO</name>
<accession>A0A2T5LU38</accession>
<dbReference type="GeneID" id="63816876"/>
<protein>
    <submittedName>
        <fullName evidence="2">Uncharacterized protein</fullName>
    </submittedName>
</protein>
<organism evidence="2 3">
    <name type="scientific">Aspergillus ochraceoroseus IBT 24754</name>
    <dbReference type="NCBI Taxonomy" id="1392256"/>
    <lineage>
        <taxon>Eukaryota</taxon>
        <taxon>Fungi</taxon>
        <taxon>Dikarya</taxon>
        <taxon>Ascomycota</taxon>
        <taxon>Pezizomycotina</taxon>
        <taxon>Eurotiomycetes</taxon>
        <taxon>Eurotiomycetidae</taxon>
        <taxon>Eurotiales</taxon>
        <taxon>Aspergillaceae</taxon>
        <taxon>Aspergillus</taxon>
        <taxon>Aspergillus subgen. Nidulantes</taxon>
    </lineage>
</organism>
<dbReference type="Proteomes" id="UP000244073">
    <property type="component" value="Unassembled WGS sequence"/>
</dbReference>
<evidence type="ECO:0000256" key="1">
    <source>
        <dbReference type="SAM" id="MobiDB-lite"/>
    </source>
</evidence>
<gene>
    <name evidence="2" type="ORF">P175DRAFT_0532743</name>
</gene>
<sequence>METIAVLMIGLARGCPVSVGYLKVPDGKSIIRDADSDIEWSPPVADRAGYARVNKLAEAGSILYQWCAVNGNFQQSGSPNRSNAELKNPKSLELNDSAQMRLGTEGKGHVI</sequence>
<reference evidence="2 3" key="1">
    <citation type="journal article" date="2018" name="Proc. Natl. Acad. Sci. U.S.A.">
        <title>Linking secondary metabolites to gene clusters through genome sequencing of six diverse Aspergillus species.</title>
        <authorList>
            <person name="Kaerboelling I."/>
            <person name="Vesth T.C."/>
            <person name="Frisvad J.C."/>
            <person name="Nybo J.L."/>
            <person name="Theobald S."/>
            <person name="Kuo A."/>
            <person name="Bowyer P."/>
            <person name="Matsuda Y."/>
            <person name="Mondo S."/>
            <person name="Lyhne E.K."/>
            <person name="Kogle M.E."/>
            <person name="Clum A."/>
            <person name="Lipzen A."/>
            <person name="Salamov A."/>
            <person name="Ngan C.Y."/>
            <person name="Daum C."/>
            <person name="Chiniquy J."/>
            <person name="Barry K."/>
            <person name="LaButti K."/>
            <person name="Haridas S."/>
            <person name="Simmons B.A."/>
            <person name="Magnuson J.K."/>
            <person name="Mortensen U.H."/>
            <person name="Larsen T.O."/>
            <person name="Grigoriev I.V."/>
            <person name="Baker S.E."/>
            <person name="Andersen M.R."/>
        </authorList>
    </citation>
    <scope>NUCLEOTIDE SEQUENCE [LARGE SCALE GENOMIC DNA]</scope>
    <source>
        <strain evidence="2 3">IBT 24754</strain>
    </source>
</reference>
<evidence type="ECO:0000313" key="2">
    <source>
        <dbReference type="EMBL" id="PTU19799.1"/>
    </source>
</evidence>
<proteinExistence type="predicted"/>